<dbReference type="InParanoid" id="A0A067NR12"/>
<protein>
    <submittedName>
        <fullName evidence="1">Uncharacterized protein</fullName>
    </submittedName>
</protein>
<dbReference type="VEuPathDB" id="FungiDB:PLEOSDRAFT_1097231"/>
<dbReference type="AlphaFoldDB" id="A0A067NR12"/>
<sequence>MFYAETQLGKGVTVSKMLWTTLFFVPTVSNKEIQHKKGKLLPNKESLEQNNAQIEDDICLDAGLDLAQRKSLNIFDVGAVRYRKESQTCKCETHFDVDCERCFDWVKICMAEMTGNPLPGKVKRLKWPVDESEMHL</sequence>
<dbReference type="HOGENOM" id="CLU_1876288_0_0_1"/>
<dbReference type="EMBL" id="KL198009">
    <property type="protein sequence ID" value="KDQ26542.1"/>
    <property type="molecule type" value="Genomic_DNA"/>
</dbReference>
<reference evidence="2" key="1">
    <citation type="journal article" date="2014" name="Proc. Natl. Acad. Sci. U.S.A.">
        <title>Extensive sampling of basidiomycete genomes demonstrates inadequacy of the white-rot/brown-rot paradigm for wood decay fungi.</title>
        <authorList>
            <person name="Riley R."/>
            <person name="Salamov A.A."/>
            <person name="Brown D.W."/>
            <person name="Nagy L.G."/>
            <person name="Floudas D."/>
            <person name="Held B.W."/>
            <person name="Levasseur A."/>
            <person name="Lombard V."/>
            <person name="Morin E."/>
            <person name="Otillar R."/>
            <person name="Lindquist E.A."/>
            <person name="Sun H."/>
            <person name="LaButti K.M."/>
            <person name="Schmutz J."/>
            <person name="Jabbour D."/>
            <person name="Luo H."/>
            <person name="Baker S.E."/>
            <person name="Pisabarro A.G."/>
            <person name="Walton J.D."/>
            <person name="Blanchette R.A."/>
            <person name="Henrissat B."/>
            <person name="Martin F."/>
            <person name="Cullen D."/>
            <person name="Hibbett D.S."/>
            <person name="Grigoriev I.V."/>
        </authorList>
    </citation>
    <scope>NUCLEOTIDE SEQUENCE [LARGE SCALE GENOMIC DNA]</scope>
    <source>
        <strain evidence="2">PC15</strain>
    </source>
</reference>
<organism evidence="1 2">
    <name type="scientific">Pleurotus ostreatus (strain PC15)</name>
    <name type="common">Oyster mushroom</name>
    <dbReference type="NCBI Taxonomy" id="1137138"/>
    <lineage>
        <taxon>Eukaryota</taxon>
        <taxon>Fungi</taxon>
        <taxon>Dikarya</taxon>
        <taxon>Basidiomycota</taxon>
        <taxon>Agaricomycotina</taxon>
        <taxon>Agaricomycetes</taxon>
        <taxon>Agaricomycetidae</taxon>
        <taxon>Agaricales</taxon>
        <taxon>Pleurotineae</taxon>
        <taxon>Pleurotaceae</taxon>
        <taxon>Pleurotus</taxon>
    </lineage>
</organism>
<accession>A0A067NR12</accession>
<name>A0A067NR12_PLEO1</name>
<evidence type="ECO:0000313" key="1">
    <source>
        <dbReference type="EMBL" id="KDQ26542.1"/>
    </source>
</evidence>
<proteinExistence type="predicted"/>
<gene>
    <name evidence="1" type="ORF">PLEOSDRAFT_1097231</name>
</gene>
<evidence type="ECO:0000313" key="2">
    <source>
        <dbReference type="Proteomes" id="UP000027073"/>
    </source>
</evidence>
<dbReference type="Proteomes" id="UP000027073">
    <property type="component" value="Unassembled WGS sequence"/>
</dbReference>